<evidence type="ECO:0000313" key="1">
    <source>
        <dbReference type="EMBL" id="KXF76557.1"/>
    </source>
</evidence>
<gene>
    <name evidence="1" type="ORF">ATN84_10870</name>
</gene>
<dbReference type="Proteomes" id="UP000070107">
    <property type="component" value="Unassembled WGS sequence"/>
</dbReference>
<organism evidence="1 2">
    <name type="scientific">Paramesorhizobium deserti</name>
    <dbReference type="NCBI Taxonomy" id="1494590"/>
    <lineage>
        <taxon>Bacteria</taxon>
        <taxon>Pseudomonadati</taxon>
        <taxon>Pseudomonadota</taxon>
        <taxon>Alphaproteobacteria</taxon>
        <taxon>Hyphomicrobiales</taxon>
        <taxon>Phyllobacteriaceae</taxon>
        <taxon>Paramesorhizobium</taxon>
    </lineage>
</organism>
<protein>
    <submittedName>
        <fullName evidence="1">Uncharacterized protein</fullName>
    </submittedName>
</protein>
<accession>A0A135HTN1</accession>
<dbReference type="EMBL" id="LNTU01000023">
    <property type="protein sequence ID" value="KXF76557.1"/>
    <property type="molecule type" value="Genomic_DNA"/>
</dbReference>
<evidence type="ECO:0000313" key="2">
    <source>
        <dbReference type="Proteomes" id="UP000070107"/>
    </source>
</evidence>
<name>A0A135HTN1_9HYPH</name>
<keyword evidence="2" id="KW-1185">Reference proteome</keyword>
<sequence length="108" mass="11971">MANSPRIDDFQLDSFEISDVTGCQRRSAGKGNGGNLGIKLADWSAGFASVDGDFRINIRRIAIKRQNATCKILCKDRQNGCFKLVLPPNLNSRMFHLLSVPKTLSLLF</sequence>
<reference evidence="1 2" key="1">
    <citation type="submission" date="2015-11" db="EMBL/GenBank/DDBJ databases">
        <title>Draft genome sequence of Paramesorhizobium deserti A-3-E, a strain highly resistant to diverse beta-lactam antibiotics.</title>
        <authorList>
            <person name="Lv R."/>
            <person name="Yang X."/>
            <person name="Fang N."/>
            <person name="Guo J."/>
            <person name="Luo X."/>
            <person name="Peng F."/>
            <person name="Yang R."/>
            <person name="Cui Y."/>
            <person name="Fang C."/>
            <person name="Song Y."/>
        </authorList>
    </citation>
    <scope>NUCLEOTIDE SEQUENCE [LARGE SCALE GENOMIC DNA]</scope>
    <source>
        <strain evidence="1 2">A-3-E</strain>
    </source>
</reference>
<comment type="caution">
    <text evidence="1">The sequence shown here is derived from an EMBL/GenBank/DDBJ whole genome shotgun (WGS) entry which is preliminary data.</text>
</comment>
<dbReference type="AlphaFoldDB" id="A0A135HTN1"/>
<proteinExistence type="predicted"/>